<protein>
    <submittedName>
        <fullName evidence="1">Uncharacterized protein</fullName>
    </submittedName>
</protein>
<evidence type="ECO:0000313" key="1">
    <source>
        <dbReference type="EMBL" id="MBT0958789.1"/>
    </source>
</evidence>
<dbReference type="EMBL" id="JADQAZ010000003">
    <property type="protein sequence ID" value="MBT0958789.1"/>
    <property type="molecule type" value="Genomic_DNA"/>
</dbReference>
<keyword evidence="2" id="KW-1185">Reference proteome</keyword>
<proteinExistence type="predicted"/>
<name>A0AAP2CQQ8_9RHOB</name>
<sequence length="98" mass="10067">MRLPLPCAAALALVVGCTPFPDLDGAVSENARSAAFPTLIPLDGLIAGAGETRITPATTAGLSGSVAALRARAARLQRPVIEPALRARMQAALARRRP</sequence>
<dbReference type="AlphaFoldDB" id="A0AAP2CQQ8"/>
<evidence type="ECO:0000313" key="2">
    <source>
        <dbReference type="Proteomes" id="UP001315686"/>
    </source>
</evidence>
<gene>
    <name evidence="1" type="ORF">IV417_15475</name>
</gene>
<reference evidence="1 2" key="1">
    <citation type="journal article" date="2021" name="Arch. Microbiol.">
        <title>Harenicola maris gen. nov., sp. nov. isolated from the Sea of Japan shallow sediments.</title>
        <authorList>
            <person name="Romanenko L.A."/>
            <person name="Kurilenko V.V."/>
            <person name="Chernysheva N.Y."/>
            <person name="Tekutyeva L.A."/>
            <person name="Velansky P.V."/>
            <person name="Svetashev V.I."/>
            <person name="Isaeva M.P."/>
        </authorList>
    </citation>
    <scope>NUCLEOTIDE SEQUENCE [LARGE SCALE GENOMIC DNA]</scope>
    <source>
        <strain evidence="1 2">KMM 3653</strain>
    </source>
</reference>
<dbReference type="Proteomes" id="UP001315686">
    <property type="component" value="Unassembled WGS sequence"/>
</dbReference>
<comment type="caution">
    <text evidence="1">The sequence shown here is derived from an EMBL/GenBank/DDBJ whole genome shotgun (WGS) entry which is preliminary data.</text>
</comment>
<organism evidence="1 2">
    <name type="scientific">Harenicola maris</name>
    <dbReference type="NCBI Taxonomy" id="2841044"/>
    <lineage>
        <taxon>Bacteria</taxon>
        <taxon>Pseudomonadati</taxon>
        <taxon>Pseudomonadota</taxon>
        <taxon>Alphaproteobacteria</taxon>
        <taxon>Rhodobacterales</taxon>
        <taxon>Paracoccaceae</taxon>
        <taxon>Harenicola</taxon>
    </lineage>
</organism>
<accession>A0AAP2CQQ8</accession>
<dbReference type="RefSeq" id="WP_327795009.1">
    <property type="nucleotide sequence ID" value="NZ_JADQAZ010000003.1"/>
</dbReference>
<dbReference type="PROSITE" id="PS51257">
    <property type="entry name" value="PROKAR_LIPOPROTEIN"/>
    <property type="match status" value="1"/>
</dbReference>